<dbReference type="EMBL" id="CAJVCE010000009">
    <property type="protein sequence ID" value="CAG7644945.1"/>
    <property type="molecule type" value="Genomic_DNA"/>
</dbReference>
<gene>
    <name evidence="1" type="ORF">PAECIP111802_03389</name>
</gene>
<accession>A0ABM8VJ24</accession>
<name>A0ABM8VJ24_9BACL</name>
<reference evidence="1 2" key="1">
    <citation type="submission" date="2021-06" db="EMBL/GenBank/DDBJ databases">
        <authorList>
            <person name="Criscuolo A."/>
        </authorList>
    </citation>
    <scope>NUCLEOTIDE SEQUENCE [LARGE SCALE GENOMIC DNA]</scope>
    <source>
        <strain evidence="2">CIP 111802</strain>
    </source>
</reference>
<dbReference type="Proteomes" id="UP000730618">
    <property type="component" value="Unassembled WGS sequence"/>
</dbReference>
<protein>
    <submittedName>
        <fullName evidence="1">Uncharacterized protein</fullName>
    </submittedName>
</protein>
<sequence length="30" mass="3419">MNTNGIPLEGERVKLIPQQMNHVDDMFFSG</sequence>
<evidence type="ECO:0000313" key="1">
    <source>
        <dbReference type="EMBL" id="CAG7644945.1"/>
    </source>
</evidence>
<evidence type="ECO:0000313" key="2">
    <source>
        <dbReference type="Proteomes" id="UP000730618"/>
    </source>
</evidence>
<proteinExistence type="predicted"/>
<organism evidence="1 2">
    <name type="scientific">Paenibacillus allorhizosphaerae</name>
    <dbReference type="NCBI Taxonomy" id="2849866"/>
    <lineage>
        <taxon>Bacteria</taxon>
        <taxon>Bacillati</taxon>
        <taxon>Bacillota</taxon>
        <taxon>Bacilli</taxon>
        <taxon>Bacillales</taxon>
        <taxon>Paenibacillaceae</taxon>
        <taxon>Paenibacillus</taxon>
    </lineage>
</organism>
<comment type="caution">
    <text evidence="1">The sequence shown here is derived from an EMBL/GenBank/DDBJ whole genome shotgun (WGS) entry which is preliminary data.</text>
</comment>
<keyword evidence="2" id="KW-1185">Reference proteome</keyword>